<dbReference type="Proteomes" id="UP001597180">
    <property type="component" value="Unassembled WGS sequence"/>
</dbReference>
<sequence length="318" mass="33317">MITTVTLNAAIDKTYYMSSFPLGRVSRAQRMFAEPGGKGINVARVIHQLGYPVTAAGFVGGHNGEWIRTALAKQGIANDFVQIEGESRLCLNMIDEEKGTSTEVLEGGPVIPQEAMEQLAAAVVSLASRSRIVCFSGSLPQGVPADYYAELIALVKKAGALAFLDTSGAALQNGAAASPYFIKPNEDEVLQLLGSQLELNLSRDAASLEHSLKAPMAALHDKGIAAVTVSLGSKGSVSSIEGEVFRAKAPKIEVVNTVGCGDAYVAGMAIGTARGLPVEERIAYATAVGTANALQEKAGYVSSADVERLFGEVMVERI</sequence>
<keyword evidence="4" id="KW-0418">Kinase</keyword>
<evidence type="ECO:0000259" key="7">
    <source>
        <dbReference type="Pfam" id="PF00294"/>
    </source>
</evidence>
<keyword evidence="5 6" id="KW-0067">ATP-binding</keyword>
<protein>
    <recommendedName>
        <fullName evidence="6">Tagatose-6-phosphate kinase</fullName>
        <ecNumber evidence="6">2.7.1.144</ecNumber>
    </recommendedName>
</protein>
<dbReference type="CDD" id="cd01164">
    <property type="entry name" value="FruK_PfkB_like"/>
    <property type="match status" value="1"/>
</dbReference>
<accession>A0ABW3ULU4</accession>
<reference evidence="9" key="1">
    <citation type="journal article" date="2019" name="Int. J. Syst. Evol. Microbiol.">
        <title>The Global Catalogue of Microorganisms (GCM) 10K type strain sequencing project: providing services to taxonomists for standard genome sequencing and annotation.</title>
        <authorList>
            <consortium name="The Broad Institute Genomics Platform"/>
            <consortium name="The Broad Institute Genome Sequencing Center for Infectious Disease"/>
            <person name="Wu L."/>
            <person name="Ma J."/>
        </authorList>
    </citation>
    <scope>NUCLEOTIDE SEQUENCE [LARGE SCALE GENOMIC DNA]</scope>
    <source>
        <strain evidence="9">CCUG 53270</strain>
    </source>
</reference>
<keyword evidence="6" id="KW-0423">Lactose metabolism</keyword>
<comment type="similarity">
    <text evidence="1">Belongs to the carbohydrate kinase pfkB family.</text>
</comment>
<evidence type="ECO:0000256" key="3">
    <source>
        <dbReference type="ARBA" id="ARBA00022741"/>
    </source>
</evidence>
<evidence type="ECO:0000256" key="1">
    <source>
        <dbReference type="ARBA" id="ARBA00005380"/>
    </source>
</evidence>
<feature type="domain" description="Carbohydrate kinase PfkB" evidence="7">
    <location>
        <begin position="7"/>
        <end position="300"/>
    </location>
</feature>
<proteinExistence type="inferred from homology"/>
<dbReference type="Gene3D" id="3.40.1190.20">
    <property type="match status" value="1"/>
</dbReference>
<keyword evidence="9" id="KW-1185">Reference proteome</keyword>
<evidence type="ECO:0000256" key="6">
    <source>
        <dbReference type="PIRNR" id="PIRNR000535"/>
    </source>
</evidence>
<dbReference type="Pfam" id="PF00294">
    <property type="entry name" value="PfkB"/>
    <property type="match status" value="1"/>
</dbReference>
<dbReference type="PANTHER" id="PTHR46566">
    <property type="entry name" value="1-PHOSPHOFRUCTOKINASE-RELATED"/>
    <property type="match status" value="1"/>
</dbReference>
<dbReference type="InterPro" id="IPR011611">
    <property type="entry name" value="PfkB_dom"/>
</dbReference>
<dbReference type="InterPro" id="IPR017583">
    <property type="entry name" value="Tagatose/fructose_Pkinase"/>
</dbReference>
<evidence type="ECO:0000256" key="5">
    <source>
        <dbReference type="ARBA" id="ARBA00022840"/>
    </source>
</evidence>
<comment type="similarity">
    <text evidence="6">Belongs to the carbohydrate kinase PfkB family. LacC subfamily.</text>
</comment>
<dbReference type="PANTHER" id="PTHR46566:SF2">
    <property type="entry name" value="ATP-DEPENDENT 6-PHOSPHOFRUCTOKINASE ISOZYME 2"/>
    <property type="match status" value="1"/>
</dbReference>
<evidence type="ECO:0000313" key="9">
    <source>
        <dbReference type="Proteomes" id="UP001597180"/>
    </source>
</evidence>
<evidence type="ECO:0000256" key="4">
    <source>
        <dbReference type="ARBA" id="ARBA00022777"/>
    </source>
</evidence>
<dbReference type="EMBL" id="JBHTLU010000015">
    <property type="protein sequence ID" value="MFD1221301.1"/>
    <property type="molecule type" value="Genomic_DNA"/>
</dbReference>
<organism evidence="8 9">
    <name type="scientific">Paenibacillus vulneris</name>
    <dbReference type="NCBI Taxonomy" id="1133364"/>
    <lineage>
        <taxon>Bacteria</taxon>
        <taxon>Bacillati</taxon>
        <taxon>Bacillota</taxon>
        <taxon>Bacilli</taxon>
        <taxon>Bacillales</taxon>
        <taxon>Paenibacillaceae</taxon>
        <taxon>Paenibacillus</taxon>
    </lineage>
</organism>
<comment type="catalytic activity">
    <reaction evidence="6">
        <text>D-tagatofuranose 6-phosphate + ATP = D-tagatofuranose 1,6-bisphosphate + ADP + H(+)</text>
        <dbReference type="Rhea" id="RHEA:12420"/>
        <dbReference type="ChEBI" id="CHEBI:15378"/>
        <dbReference type="ChEBI" id="CHEBI:30616"/>
        <dbReference type="ChEBI" id="CHEBI:58694"/>
        <dbReference type="ChEBI" id="CHEBI:58695"/>
        <dbReference type="ChEBI" id="CHEBI:456216"/>
        <dbReference type="EC" id="2.7.1.144"/>
    </reaction>
</comment>
<comment type="pathway">
    <text evidence="6">Carbohydrate metabolism; D-tagatose 6-phosphate degradation; D-glyceraldehyde 3-phosphate and glycerone phosphate from D-tagatose 6-phosphate: step 1/2.</text>
</comment>
<keyword evidence="3 6" id="KW-0547">Nucleotide-binding</keyword>
<comment type="caution">
    <text evidence="8">The sequence shown here is derived from an EMBL/GenBank/DDBJ whole genome shotgun (WGS) entry which is preliminary data.</text>
</comment>
<dbReference type="InterPro" id="IPR029056">
    <property type="entry name" value="Ribokinase-like"/>
</dbReference>
<dbReference type="PIRSF" id="PIRSF000535">
    <property type="entry name" value="1PFK/6PFK/LacC"/>
    <property type="match status" value="1"/>
</dbReference>
<dbReference type="SUPFAM" id="SSF53613">
    <property type="entry name" value="Ribokinase-like"/>
    <property type="match status" value="1"/>
</dbReference>
<name>A0ABW3ULU4_9BACL</name>
<dbReference type="RefSeq" id="WP_345589883.1">
    <property type="nucleotide sequence ID" value="NZ_BAABJG010000021.1"/>
</dbReference>
<keyword evidence="2 6" id="KW-0808">Transferase</keyword>
<dbReference type="PROSITE" id="PS00583">
    <property type="entry name" value="PFKB_KINASES_1"/>
    <property type="match status" value="1"/>
</dbReference>
<dbReference type="NCBIfam" id="TIGR03168">
    <property type="entry name" value="1-PFK"/>
    <property type="match status" value="1"/>
</dbReference>
<dbReference type="EC" id="2.7.1.144" evidence="6"/>
<evidence type="ECO:0000313" key="8">
    <source>
        <dbReference type="EMBL" id="MFD1221301.1"/>
    </source>
</evidence>
<dbReference type="InterPro" id="IPR002173">
    <property type="entry name" value="Carboh/pur_kinase_PfkB_CS"/>
</dbReference>
<gene>
    <name evidence="8" type="ORF">ACFQ4B_14340</name>
</gene>
<evidence type="ECO:0000256" key="2">
    <source>
        <dbReference type="ARBA" id="ARBA00022679"/>
    </source>
</evidence>